<dbReference type="EMBL" id="MRZV01000069">
    <property type="protein sequence ID" value="PIK59960.1"/>
    <property type="molecule type" value="Genomic_DNA"/>
</dbReference>
<dbReference type="AlphaFoldDB" id="A0A2G8LIE9"/>
<evidence type="ECO:0000256" key="1">
    <source>
        <dbReference type="SAM" id="MobiDB-lite"/>
    </source>
</evidence>
<proteinExistence type="predicted"/>
<comment type="caution">
    <text evidence="2">The sequence shown here is derived from an EMBL/GenBank/DDBJ whole genome shotgun (WGS) entry which is preliminary data.</text>
</comment>
<dbReference type="PANTHER" id="PTHR47331">
    <property type="entry name" value="PHD-TYPE DOMAIN-CONTAINING PROTEIN"/>
    <property type="match status" value="1"/>
</dbReference>
<reference evidence="2 3" key="1">
    <citation type="journal article" date="2017" name="PLoS Biol.">
        <title>The sea cucumber genome provides insights into morphological evolution and visceral regeneration.</title>
        <authorList>
            <person name="Zhang X."/>
            <person name="Sun L."/>
            <person name="Yuan J."/>
            <person name="Sun Y."/>
            <person name="Gao Y."/>
            <person name="Zhang L."/>
            <person name="Li S."/>
            <person name="Dai H."/>
            <person name="Hamel J.F."/>
            <person name="Liu C."/>
            <person name="Yu Y."/>
            <person name="Liu S."/>
            <person name="Lin W."/>
            <person name="Guo K."/>
            <person name="Jin S."/>
            <person name="Xu P."/>
            <person name="Storey K.B."/>
            <person name="Huan P."/>
            <person name="Zhang T."/>
            <person name="Zhou Y."/>
            <person name="Zhang J."/>
            <person name="Lin C."/>
            <person name="Li X."/>
            <person name="Xing L."/>
            <person name="Huo D."/>
            <person name="Sun M."/>
            <person name="Wang L."/>
            <person name="Mercier A."/>
            <person name="Li F."/>
            <person name="Yang H."/>
            <person name="Xiang J."/>
        </authorList>
    </citation>
    <scope>NUCLEOTIDE SEQUENCE [LARGE SCALE GENOMIC DNA]</scope>
    <source>
        <strain evidence="2">Shaxun</strain>
        <tissue evidence="2">Muscle</tissue>
    </source>
</reference>
<sequence length="331" mass="36432">MVEVEKNFWKMVTEIRSALRNTAAPVTETLPEGPDLVGESSPGTSMIADRQLQPTTDQQATAGQLQQTIDQQMTVDGRLPHTTDQRAVASDGHQQLTSLDRAVTTNGDAQQTTKVQRQTDTQKLEVGASEQNSPFESLKLAFELPKIEIPYFYGEPGACGQISFRVVPVLVSSPNGKVVEANAFLDDGSEQTYVNEDLVAELGIHGKPEEVKATVLNGKEERFQSFPVKFDISPLNRPEKQYGIEAITIKNVCGKLKPIDWCRVSRDWDHLKDIEFPKFLGSRNKVDILIGLDHAGLHESIHEVKGRSGEPIARLTPLGYTCVGPVLSLTS</sequence>
<name>A0A2G8LIE9_STIJA</name>
<feature type="compositionally biased region" description="Polar residues" evidence="1">
    <location>
        <begin position="105"/>
        <end position="121"/>
    </location>
</feature>
<protein>
    <submittedName>
        <fullName evidence="2">Uncharacterized protein</fullName>
    </submittedName>
</protein>
<feature type="region of interest" description="Disordered" evidence="1">
    <location>
        <begin position="105"/>
        <end position="130"/>
    </location>
</feature>
<evidence type="ECO:0000313" key="3">
    <source>
        <dbReference type="Proteomes" id="UP000230750"/>
    </source>
</evidence>
<accession>A0A2G8LIE9</accession>
<keyword evidence="3" id="KW-1185">Reference proteome</keyword>
<dbReference type="Proteomes" id="UP000230750">
    <property type="component" value="Unassembled WGS sequence"/>
</dbReference>
<dbReference type="OrthoDB" id="10067250at2759"/>
<organism evidence="2 3">
    <name type="scientific">Stichopus japonicus</name>
    <name type="common">Sea cucumber</name>
    <dbReference type="NCBI Taxonomy" id="307972"/>
    <lineage>
        <taxon>Eukaryota</taxon>
        <taxon>Metazoa</taxon>
        <taxon>Echinodermata</taxon>
        <taxon>Eleutherozoa</taxon>
        <taxon>Echinozoa</taxon>
        <taxon>Holothuroidea</taxon>
        <taxon>Aspidochirotacea</taxon>
        <taxon>Aspidochirotida</taxon>
        <taxon>Stichopodidae</taxon>
        <taxon>Apostichopus</taxon>
    </lineage>
</organism>
<evidence type="ECO:0000313" key="2">
    <source>
        <dbReference type="EMBL" id="PIK59960.1"/>
    </source>
</evidence>
<dbReference type="PANTHER" id="PTHR47331:SF5">
    <property type="entry name" value="RIBONUCLEASE H"/>
    <property type="match status" value="1"/>
</dbReference>
<gene>
    <name evidence="2" type="ORF">BSL78_03115</name>
</gene>